<dbReference type="Gene3D" id="1.10.630.10">
    <property type="entry name" value="Cytochrome P450"/>
    <property type="match status" value="1"/>
</dbReference>
<dbReference type="GO" id="GO:0004497">
    <property type="term" value="F:monooxygenase activity"/>
    <property type="evidence" value="ECO:0007669"/>
    <property type="project" value="InterPro"/>
</dbReference>
<evidence type="ECO:0008006" key="3">
    <source>
        <dbReference type="Google" id="ProtNLM"/>
    </source>
</evidence>
<dbReference type="Proteomes" id="UP000593564">
    <property type="component" value="Unassembled WGS sequence"/>
</dbReference>
<protein>
    <recommendedName>
        <fullName evidence="3">Retrotransposon gag domain-containing protein</fullName>
    </recommendedName>
</protein>
<gene>
    <name evidence="1" type="ORF">HYC85_029529</name>
</gene>
<name>A0A7J7G0P5_CAMSI</name>
<dbReference type="SUPFAM" id="SSF48264">
    <property type="entry name" value="Cytochrome P450"/>
    <property type="match status" value="1"/>
</dbReference>
<proteinExistence type="predicted"/>
<sequence>MLLTLEDQTLAAFWLEKRCLQSSEKALQAAGMEWWCGAIGYSANGARILGFGGLDEIDIWRIVYPLAKTLTLSIACRIILGMENPDCIARLVQDILSHMILVSDLTRKGMGDAEIADKMIGLLVAGYANVVVTISFFMKFVGESPDIYNKVYQIFASSLERGFLRLSELFVICFFARARFFVLKREFGVLMFPSRRSISGKGEVLRSSEASCARASFVLFVPSLELGFLRSIEVAKHERRIEIGIATTLLKAENQARENTVESRTSFLTREFLRAKPDEYYGGLEPKKEDEWLEQTVKTFEMLHIDDSQLRVTLVSYYLKGDTGQWWKKRLRQEFKDLKQLNMTMAEFEAVFSSLSRFAPELVAMEERRCIEFEKKLKAKIFFKIVGNMIRNYDRLVESTTYIEISIQVEEERLRSSRPRGQES</sequence>
<dbReference type="InterPro" id="IPR036396">
    <property type="entry name" value="Cyt_P450_sf"/>
</dbReference>
<reference evidence="2" key="1">
    <citation type="journal article" date="2020" name="Nat. Commun.">
        <title>Genome assembly of wild tea tree DASZ reveals pedigree and selection history of tea varieties.</title>
        <authorList>
            <person name="Zhang W."/>
            <person name="Zhang Y."/>
            <person name="Qiu H."/>
            <person name="Guo Y."/>
            <person name="Wan H."/>
            <person name="Zhang X."/>
            <person name="Scossa F."/>
            <person name="Alseekh S."/>
            <person name="Zhang Q."/>
            <person name="Wang P."/>
            <person name="Xu L."/>
            <person name="Schmidt M.H."/>
            <person name="Jia X."/>
            <person name="Li D."/>
            <person name="Zhu A."/>
            <person name="Guo F."/>
            <person name="Chen W."/>
            <person name="Ni D."/>
            <person name="Usadel B."/>
            <person name="Fernie A.R."/>
            <person name="Wen W."/>
        </authorList>
    </citation>
    <scope>NUCLEOTIDE SEQUENCE [LARGE SCALE GENOMIC DNA]</scope>
    <source>
        <strain evidence="2">cv. G240</strain>
    </source>
</reference>
<dbReference type="GO" id="GO:0005506">
    <property type="term" value="F:iron ion binding"/>
    <property type="evidence" value="ECO:0007669"/>
    <property type="project" value="InterPro"/>
</dbReference>
<dbReference type="AlphaFoldDB" id="A0A7J7G0P5"/>
<dbReference type="GO" id="GO:0020037">
    <property type="term" value="F:heme binding"/>
    <property type="evidence" value="ECO:0007669"/>
    <property type="project" value="InterPro"/>
</dbReference>
<keyword evidence="2" id="KW-1185">Reference proteome</keyword>
<accession>A0A7J7G0P5</accession>
<organism evidence="1 2">
    <name type="scientific">Camellia sinensis</name>
    <name type="common">Tea plant</name>
    <name type="synonym">Thea sinensis</name>
    <dbReference type="NCBI Taxonomy" id="4442"/>
    <lineage>
        <taxon>Eukaryota</taxon>
        <taxon>Viridiplantae</taxon>
        <taxon>Streptophyta</taxon>
        <taxon>Embryophyta</taxon>
        <taxon>Tracheophyta</taxon>
        <taxon>Spermatophyta</taxon>
        <taxon>Magnoliopsida</taxon>
        <taxon>eudicotyledons</taxon>
        <taxon>Gunneridae</taxon>
        <taxon>Pentapetalae</taxon>
        <taxon>asterids</taxon>
        <taxon>Ericales</taxon>
        <taxon>Theaceae</taxon>
        <taxon>Camellia</taxon>
    </lineage>
</organism>
<dbReference type="GO" id="GO:0016705">
    <property type="term" value="F:oxidoreductase activity, acting on paired donors, with incorporation or reduction of molecular oxygen"/>
    <property type="evidence" value="ECO:0007669"/>
    <property type="project" value="InterPro"/>
</dbReference>
<evidence type="ECO:0000313" key="1">
    <source>
        <dbReference type="EMBL" id="KAF5933358.1"/>
    </source>
</evidence>
<dbReference type="EMBL" id="JACBKZ010000014">
    <property type="protein sequence ID" value="KAF5933358.1"/>
    <property type="molecule type" value="Genomic_DNA"/>
</dbReference>
<comment type="caution">
    <text evidence="1">The sequence shown here is derived from an EMBL/GenBank/DDBJ whole genome shotgun (WGS) entry which is preliminary data.</text>
</comment>
<reference evidence="1 2" key="2">
    <citation type="submission" date="2020-07" db="EMBL/GenBank/DDBJ databases">
        <title>Genome assembly of wild tea tree DASZ reveals pedigree and selection history of tea varieties.</title>
        <authorList>
            <person name="Zhang W."/>
        </authorList>
    </citation>
    <scope>NUCLEOTIDE SEQUENCE [LARGE SCALE GENOMIC DNA]</scope>
    <source>
        <strain evidence="2">cv. G240</strain>
        <tissue evidence="1">Leaf</tissue>
    </source>
</reference>
<evidence type="ECO:0000313" key="2">
    <source>
        <dbReference type="Proteomes" id="UP000593564"/>
    </source>
</evidence>